<dbReference type="SMART" id="SM00456">
    <property type="entry name" value="WW"/>
    <property type="match status" value="2"/>
</dbReference>
<evidence type="ECO:0000256" key="1">
    <source>
        <dbReference type="ARBA" id="ARBA00004123"/>
    </source>
</evidence>
<name>A0AAV0BNU3_PHAPC</name>
<evidence type="ECO:0000256" key="5">
    <source>
        <dbReference type="ARBA" id="ARBA00023242"/>
    </source>
</evidence>
<organism evidence="10 11">
    <name type="scientific">Phakopsora pachyrhizi</name>
    <name type="common">Asian soybean rust disease fungus</name>
    <dbReference type="NCBI Taxonomy" id="170000"/>
    <lineage>
        <taxon>Eukaryota</taxon>
        <taxon>Fungi</taxon>
        <taxon>Dikarya</taxon>
        <taxon>Basidiomycota</taxon>
        <taxon>Pucciniomycotina</taxon>
        <taxon>Pucciniomycetes</taxon>
        <taxon>Pucciniales</taxon>
        <taxon>Phakopsoraceae</taxon>
        <taxon>Phakopsora</taxon>
    </lineage>
</organism>
<dbReference type="CDD" id="cd00201">
    <property type="entry name" value="WW"/>
    <property type="match status" value="2"/>
</dbReference>
<evidence type="ECO:0000256" key="6">
    <source>
        <dbReference type="SAM" id="Coils"/>
    </source>
</evidence>
<dbReference type="Gene3D" id="2.20.70.10">
    <property type="match status" value="2"/>
</dbReference>
<feature type="compositionally biased region" description="Basic and acidic residues" evidence="7">
    <location>
        <begin position="703"/>
        <end position="749"/>
    </location>
</feature>
<dbReference type="GO" id="GO:0045292">
    <property type="term" value="P:mRNA cis splicing, via spliceosome"/>
    <property type="evidence" value="ECO:0007669"/>
    <property type="project" value="InterPro"/>
</dbReference>
<feature type="compositionally biased region" description="Basic and acidic residues" evidence="7">
    <location>
        <begin position="635"/>
        <end position="651"/>
    </location>
</feature>
<dbReference type="InterPro" id="IPR036020">
    <property type="entry name" value="WW_dom_sf"/>
</dbReference>
<dbReference type="SMART" id="SM00441">
    <property type="entry name" value="FF"/>
    <property type="match status" value="3"/>
</dbReference>
<evidence type="ECO:0000256" key="7">
    <source>
        <dbReference type="SAM" id="MobiDB-lite"/>
    </source>
</evidence>
<feature type="domain" description="WW" evidence="8">
    <location>
        <begin position="40"/>
        <end position="73"/>
    </location>
</feature>
<feature type="region of interest" description="Disordered" evidence="7">
    <location>
        <begin position="17"/>
        <end position="46"/>
    </location>
</feature>
<keyword evidence="2" id="KW-0507">mRNA processing</keyword>
<reference evidence="10" key="1">
    <citation type="submission" date="2022-06" db="EMBL/GenBank/DDBJ databases">
        <authorList>
            <consortium name="SYNGENTA / RWTH Aachen University"/>
        </authorList>
    </citation>
    <scope>NUCLEOTIDE SEQUENCE</scope>
</reference>
<dbReference type="InterPro" id="IPR039726">
    <property type="entry name" value="Prp40-like"/>
</dbReference>
<dbReference type="Proteomes" id="UP001153365">
    <property type="component" value="Unassembled WGS sequence"/>
</dbReference>
<keyword evidence="11" id="KW-1185">Reference proteome</keyword>
<accession>A0AAV0BNU3</accession>
<evidence type="ECO:0000259" key="9">
    <source>
        <dbReference type="PROSITE" id="PS51676"/>
    </source>
</evidence>
<proteinExistence type="predicted"/>
<dbReference type="PANTHER" id="PTHR11864">
    <property type="entry name" value="PRE-MRNA-PROCESSING PROTEIN PRP40"/>
    <property type="match status" value="1"/>
</dbReference>
<dbReference type="FunFam" id="2.20.70.10:FF:000158">
    <property type="entry name" value="Predicted protein"/>
    <property type="match status" value="1"/>
</dbReference>
<evidence type="ECO:0000256" key="2">
    <source>
        <dbReference type="ARBA" id="ARBA00022664"/>
    </source>
</evidence>
<keyword evidence="6" id="KW-0175">Coiled coil</keyword>
<feature type="domain" description="WW" evidence="8">
    <location>
        <begin position="1"/>
        <end position="32"/>
    </location>
</feature>
<feature type="compositionally biased region" description="Basic and acidic residues" evidence="7">
    <location>
        <begin position="829"/>
        <end position="911"/>
    </location>
</feature>
<dbReference type="EMBL" id="CALTRL010006031">
    <property type="protein sequence ID" value="CAH7688942.1"/>
    <property type="molecule type" value="Genomic_DNA"/>
</dbReference>
<dbReference type="InterPro" id="IPR002713">
    <property type="entry name" value="FF_domain"/>
</dbReference>
<feature type="region of interest" description="Disordered" evidence="7">
    <location>
        <begin position="81"/>
        <end position="109"/>
    </location>
</feature>
<dbReference type="PROSITE" id="PS01159">
    <property type="entry name" value="WW_DOMAIN_1"/>
    <property type="match status" value="2"/>
</dbReference>
<dbReference type="Pfam" id="PF00397">
    <property type="entry name" value="WW"/>
    <property type="match status" value="2"/>
</dbReference>
<comment type="subcellular location">
    <subcellularLocation>
        <location evidence="1">Nucleus</location>
    </subcellularLocation>
</comment>
<evidence type="ECO:0000313" key="10">
    <source>
        <dbReference type="EMBL" id="CAH7688942.1"/>
    </source>
</evidence>
<comment type="caution">
    <text evidence="10">The sequence shown here is derived from an EMBL/GenBank/DDBJ whole genome shotgun (WGS) entry which is preliminary data.</text>
</comment>
<dbReference type="SUPFAM" id="SSF81698">
    <property type="entry name" value="FF domain"/>
    <property type="match status" value="3"/>
</dbReference>
<dbReference type="InterPro" id="IPR001202">
    <property type="entry name" value="WW_dom"/>
</dbReference>
<evidence type="ECO:0000313" key="11">
    <source>
        <dbReference type="Proteomes" id="UP001153365"/>
    </source>
</evidence>
<dbReference type="PROSITE" id="PS50020">
    <property type="entry name" value="WW_DOMAIN_2"/>
    <property type="match status" value="2"/>
</dbReference>
<feature type="compositionally biased region" description="Low complexity" evidence="7">
    <location>
        <begin position="81"/>
        <end position="94"/>
    </location>
</feature>
<evidence type="ECO:0000256" key="4">
    <source>
        <dbReference type="ARBA" id="ARBA00023187"/>
    </source>
</evidence>
<dbReference type="GO" id="GO:0071004">
    <property type="term" value="C:U2-type prespliceosome"/>
    <property type="evidence" value="ECO:0007669"/>
    <property type="project" value="TreeGrafter"/>
</dbReference>
<feature type="region of interest" description="Disordered" evidence="7">
    <location>
        <begin position="635"/>
        <end position="918"/>
    </location>
</feature>
<dbReference type="Pfam" id="PF01846">
    <property type="entry name" value="FF"/>
    <property type="match status" value="2"/>
</dbReference>
<dbReference type="FunFam" id="1.10.10.440:FF:000013">
    <property type="entry name" value="pre-mRNA-processing protein 40A isoform X1"/>
    <property type="match status" value="1"/>
</dbReference>
<keyword evidence="5" id="KW-0539">Nucleus</keyword>
<dbReference type="PROSITE" id="PS51676">
    <property type="entry name" value="FF"/>
    <property type="match status" value="1"/>
</dbReference>
<keyword evidence="3" id="KW-0677">Repeat</keyword>
<sequence length="918" mass="106340">MSSAWTEHRSPTGRLYWYNSATSTSSWERPDELKTPAERALASTPWKEYQTAEGRKYWHHTQTKETTWTLPNEVKETIEKAAASAPPQPVSSTPSDPPPVVPPTTLNQKPVPMHPTFVPASNMAALGQSPILPNGQSTLNRTAVVNSPLAGGAPGPYNALTTNLPARPLTSILHSAPAPNPVVPVTMPEFKSPEDAERAFIGLLRVKGVNPSWTWEQTMRDIITEPLYKALDTLAARKAAWEKFIENERKREKENREKNIARVRSSWNSGLDSLGVEKIIVNEEGVEVKLPPAPPRLWWTYERLKLELEKKAPEVWKLCRDDEERKVLWEDYLSELRQRDLAVANQLRARQQEKLANLLRGHEEKLNLPGPLETIQWRVAQEAILQSEEFQQDEDLRKMEDLDILIAFEDEVKKAEKDSAEAKAKQKDEKRRLCRKARASYIQLLHELKLAGEIKAGTMWKDIYPLIEEEERYQSLLGLPGSTPLELYWDVVDDLDLEVEANQRKVEDILSDIGKNVTEDTPLDEFLTWLPPDSERHKLDLSKLKEVFSVLHDFAVRIAKDEKRRAEKRLRNQIEDLRYSLKKLSPPIEINIPYEEALSRFNELPEYKALEGHEEGRREAFNRYMERLKEKAVLDDKKTRRREDDQRSEAKKKAHSQLSDDDGSVISSSKRRKRDLIDDDGHRHRSPRNSRAEDVSSPKGRLIHREDRDYDHQKDVERSRLKDRDTDRKNDRNSISERVTEYDTERGSEKNLISLDKSHDEEKSKSRDRDRSRETDRDKNKAKDLRDRTKEREDSERPSSRSQTDDRERRRKEYDLDRHGSRHHRSSRRDRENDDREGDRIRSARHEGDDRSSRDSKPSASKEDFEGSEKIPASRDVSELKTKNSHKGGEPEPKRVKTDQTKEKLTEKSDGEEGELEG</sequence>
<keyword evidence="4" id="KW-0508">mRNA splicing</keyword>
<dbReference type="Pfam" id="PF25432">
    <property type="entry name" value="FF_PRPF40A"/>
    <property type="match status" value="1"/>
</dbReference>
<evidence type="ECO:0000256" key="3">
    <source>
        <dbReference type="ARBA" id="ARBA00022737"/>
    </source>
</evidence>
<gene>
    <name evidence="10" type="ORF">PPACK8108_LOCUS23986</name>
</gene>
<dbReference type="Gene3D" id="1.10.10.440">
    <property type="entry name" value="FF domain"/>
    <property type="match status" value="3"/>
</dbReference>
<feature type="compositionally biased region" description="Basic and acidic residues" evidence="7">
    <location>
        <begin position="756"/>
        <end position="819"/>
    </location>
</feature>
<dbReference type="GO" id="GO:0003723">
    <property type="term" value="F:RNA binding"/>
    <property type="evidence" value="ECO:0007669"/>
    <property type="project" value="TreeGrafter"/>
</dbReference>
<evidence type="ECO:0000259" key="8">
    <source>
        <dbReference type="PROSITE" id="PS50020"/>
    </source>
</evidence>
<feature type="domain" description="FF" evidence="9">
    <location>
        <begin position="432"/>
        <end position="494"/>
    </location>
</feature>
<dbReference type="SUPFAM" id="SSF51045">
    <property type="entry name" value="WW domain"/>
    <property type="match status" value="2"/>
</dbReference>
<feature type="compositionally biased region" description="Basic and acidic residues" evidence="7">
    <location>
        <begin position="28"/>
        <end position="37"/>
    </location>
</feature>
<feature type="coiled-coil region" evidence="6">
    <location>
        <begin position="405"/>
        <end position="432"/>
    </location>
</feature>
<dbReference type="GO" id="GO:0005685">
    <property type="term" value="C:U1 snRNP"/>
    <property type="evidence" value="ECO:0007669"/>
    <property type="project" value="TreeGrafter"/>
</dbReference>
<dbReference type="PANTHER" id="PTHR11864:SF0">
    <property type="entry name" value="PRP40 PRE-MRNA PROCESSING FACTOR 40 HOMOLOG A (YEAST)"/>
    <property type="match status" value="1"/>
</dbReference>
<dbReference type="AlphaFoldDB" id="A0AAV0BNU3"/>
<dbReference type="InterPro" id="IPR036517">
    <property type="entry name" value="FF_domain_sf"/>
</dbReference>
<protein>
    <submittedName>
        <fullName evidence="10">WW domain-containing protein</fullName>
    </submittedName>
</protein>